<dbReference type="SUPFAM" id="SSF88659">
    <property type="entry name" value="Sigma3 and sigma4 domains of RNA polymerase sigma factors"/>
    <property type="match status" value="1"/>
</dbReference>
<dbReference type="GO" id="GO:0006352">
    <property type="term" value="P:DNA-templated transcription initiation"/>
    <property type="evidence" value="ECO:0007669"/>
    <property type="project" value="InterPro"/>
</dbReference>
<dbReference type="PROSITE" id="PS00622">
    <property type="entry name" value="HTH_LUXR_1"/>
    <property type="match status" value="1"/>
</dbReference>
<dbReference type="Proteomes" id="UP000000447">
    <property type="component" value="Chromosome"/>
</dbReference>
<dbReference type="KEGG" id="tro:trd_1501"/>
<dbReference type="GO" id="GO:0003677">
    <property type="term" value="F:DNA binding"/>
    <property type="evidence" value="ECO:0007669"/>
    <property type="project" value="UniProtKB-KW"/>
</dbReference>
<keyword evidence="4" id="KW-0238">DNA-binding</keyword>
<dbReference type="HOGENOM" id="CLU_047691_3_4_0"/>
<dbReference type="GO" id="GO:0016987">
    <property type="term" value="F:sigma factor activity"/>
    <property type="evidence" value="ECO:0007669"/>
    <property type="project" value="UniProtKB-KW"/>
</dbReference>
<keyword evidence="2" id="KW-0805">Transcription regulation</keyword>
<feature type="domain" description="HTH luxR-type" evidence="6">
    <location>
        <begin position="147"/>
        <end position="174"/>
    </location>
</feature>
<dbReference type="Pfam" id="PF04542">
    <property type="entry name" value="Sigma70_r2"/>
    <property type="match status" value="1"/>
</dbReference>
<dbReference type="EMBL" id="CP001275">
    <property type="protein sequence ID" value="ACM05950.1"/>
    <property type="molecule type" value="Genomic_DNA"/>
</dbReference>
<evidence type="ECO:0000256" key="3">
    <source>
        <dbReference type="ARBA" id="ARBA00023082"/>
    </source>
</evidence>
<dbReference type="STRING" id="309801.trd_1501"/>
<keyword evidence="8" id="KW-1185">Reference proteome</keyword>
<sequence>MTLVANRTDRELLEAAQAGDEQAFALLHDRYRPLVFRIALRTLGRTDDAEDICQEVFFRLYRQPPQLNDHPHALRLWLARVTTNAALNLLRSQRRARFHWSRLLRLDRLFDDQRPTAEWNETSLLVQSVLEKLSDRDRALLALRVSGFSYEEIAMLLDLRPTSVGTLLARAERRFRERYRALLGENGEEVPE</sequence>
<dbReference type="InterPro" id="IPR013324">
    <property type="entry name" value="RNA_pol_sigma_r3/r4-like"/>
</dbReference>
<dbReference type="NCBIfam" id="TIGR02937">
    <property type="entry name" value="sigma70-ECF"/>
    <property type="match status" value="1"/>
</dbReference>
<evidence type="ECO:0000313" key="8">
    <source>
        <dbReference type="Proteomes" id="UP000000447"/>
    </source>
</evidence>
<keyword evidence="3" id="KW-0731">Sigma factor</keyword>
<dbReference type="SUPFAM" id="SSF88946">
    <property type="entry name" value="Sigma2 domain of RNA polymerase sigma factors"/>
    <property type="match status" value="1"/>
</dbReference>
<organism evidence="7 8">
    <name type="scientific">Thermomicrobium roseum (strain ATCC 27502 / DSM 5159 / P-2)</name>
    <dbReference type="NCBI Taxonomy" id="309801"/>
    <lineage>
        <taxon>Bacteria</taxon>
        <taxon>Pseudomonadati</taxon>
        <taxon>Thermomicrobiota</taxon>
        <taxon>Thermomicrobia</taxon>
        <taxon>Thermomicrobiales</taxon>
        <taxon>Thermomicrobiaceae</taxon>
        <taxon>Thermomicrobium</taxon>
    </lineage>
</organism>
<evidence type="ECO:0000256" key="1">
    <source>
        <dbReference type="ARBA" id="ARBA00010641"/>
    </source>
</evidence>
<dbReference type="InterPro" id="IPR013249">
    <property type="entry name" value="RNA_pol_sigma70_r4_t2"/>
</dbReference>
<evidence type="ECO:0000256" key="2">
    <source>
        <dbReference type="ARBA" id="ARBA00023015"/>
    </source>
</evidence>
<keyword evidence="5" id="KW-0804">Transcription</keyword>
<name>B9KZN1_THERP</name>
<evidence type="ECO:0000313" key="7">
    <source>
        <dbReference type="EMBL" id="ACM05950.1"/>
    </source>
</evidence>
<evidence type="ECO:0000256" key="5">
    <source>
        <dbReference type="ARBA" id="ARBA00023163"/>
    </source>
</evidence>
<dbReference type="RefSeq" id="WP_015922448.1">
    <property type="nucleotide sequence ID" value="NC_011959.1"/>
</dbReference>
<protein>
    <submittedName>
        <fullName evidence="7">RNA polymerase ECF-type sigma factor</fullName>
    </submittedName>
</protein>
<dbReference type="InterPro" id="IPR000792">
    <property type="entry name" value="Tscrpt_reg_LuxR_C"/>
</dbReference>
<dbReference type="Pfam" id="PF08281">
    <property type="entry name" value="Sigma70_r4_2"/>
    <property type="match status" value="1"/>
</dbReference>
<dbReference type="PANTHER" id="PTHR43133">
    <property type="entry name" value="RNA POLYMERASE ECF-TYPE SIGMA FACTO"/>
    <property type="match status" value="1"/>
</dbReference>
<dbReference type="InterPro" id="IPR036388">
    <property type="entry name" value="WH-like_DNA-bd_sf"/>
</dbReference>
<dbReference type="AlphaFoldDB" id="B9KZN1"/>
<dbReference type="InterPro" id="IPR007627">
    <property type="entry name" value="RNA_pol_sigma70_r2"/>
</dbReference>
<dbReference type="PANTHER" id="PTHR43133:SF8">
    <property type="entry name" value="RNA POLYMERASE SIGMA FACTOR HI_1459-RELATED"/>
    <property type="match status" value="1"/>
</dbReference>
<dbReference type="eggNOG" id="COG1595">
    <property type="taxonomic scope" value="Bacteria"/>
</dbReference>
<dbReference type="Gene3D" id="1.10.1740.10">
    <property type="match status" value="1"/>
</dbReference>
<evidence type="ECO:0000256" key="4">
    <source>
        <dbReference type="ARBA" id="ARBA00023125"/>
    </source>
</evidence>
<dbReference type="OrthoDB" id="166366at2"/>
<reference evidence="7 8" key="1">
    <citation type="journal article" date="2009" name="PLoS ONE">
        <title>Complete genome sequence of the aerobic CO-oxidizing thermophile Thermomicrobium roseum.</title>
        <authorList>
            <person name="Wu D."/>
            <person name="Raymond J."/>
            <person name="Wu M."/>
            <person name="Chatterji S."/>
            <person name="Ren Q."/>
            <person name="Graham J.E."/>
            <person name="Bryant D.A."/>
            <person name="Robb F."/>
            <person name="Colman A."/>
            <person name="Tallon L.J."/>
            <person name="Badger J.H."/>
            <person name="Madupu R."/>
            <person name="Ward N.L."/>
            <person name="Eisen J.A."/>
        </authorList>
    </citation>
    <scope>NUCLEOTIDE SEQUENCE [LARGE SCALE GENOMIC DNA]</scope>
    <source>
        <strain evidence="8">ATCC 27502 / DSM 5159 / P-2</strain>
    </source>
</reference>
<evidence type="ECO:0000259" key="6">
    <source>
        <dbReference type="PROSITE" id="PS00622"/>
    </source>
</evidence>
<dbReference type="InterPro" id="IPR039425">
    <property type="entry name" value="RNA_pol_sigma-70-like"/>
</dbReference>
<gene>
    <name evidence="7" type="ordered locus">trd_1501</name>
</gene>
<dbReference type="Gene3D" id="1.10.10.10">
    <property type="entry name" value="Winged helix-like DNA-binding domain superfamily/Winged helix DNA-binding domain"/>
    <property type="match status" value="1"/>
</dbReference>
<dbReference type="InterPro" id="IPR014284">
    <property type="entry name" value="RNA_pol_sigma-70_dom"/>
</dbReference>
<comment type="similarity">
    <text evidence="1">Belongs to the sigma-70 factor family. ECF subfamily.</text>
</comment>
<proteinExistence type="inferred from homology"/>
<dbReference type="InterPro" id="IPR013325">
    <property type="entry name" value="RNA_pol_sigma_r2"/>
</dbReference>
<accession>B9KZN1</accession>